<dbReference type="NCBIfam" id="TIGR02937">
    <property type="entry name" value="sigma70-ECF"/>
    <property type="match status" value="1"/>
</dbReference>
<dbReference type="InterPro" id="IPR007630">
    <property type="entry name" value="RNA_pol_sigma70_r4"/>
</dbReference>
<dbReference type="Gene3D" id="3.10.690.10">
    <property type="entry name" value="Bifunctional nuclease domain"/>
    <property type="match status" value="2"/>
</dbReference>
<keyword evidence="5 6" id="KW-0804">Transcription</keyword>
<evidence type="ECO:0000259" key="8">
    <source>
        <dbReference type="PROSITE" id="PS51658"/>
    </source>
</evidence>
<dbReference type="InterPro" id="IPR036388">
    <property type="entry name" value="WH-like_DNA-bd_sf"/>
</dbReference>
<feature type="compositionally biased region" description="Pro residues" evidence="7">
    <location>
        <begin position="328"/>
        <end position="338"/>
    </location>
</feature>
<comment type="similarity">
    <text evidence="1 6">Belongs to the sigma-70 factor family. ECF subfamily.</text>
</comment>
<dbReference type="Gene3D" id="1.10.1740.10">
    <property type="match status" value="1"/>
</dbReference>
<dbReference type="Gene3D" id="1.10.10.10">
    <property type="entry name" value="Winged helix-like DNA-binding domain superfamily/Winged helix DNA-binding domain"/>
    <property type="match status" value="1"/>
</dbReference>
<dbReference type="SUPFAM" id="SSF88946">
    <property type="entry name" value="Sigma2 domain of RNA polymerase sigma factors"/>
    <property type="match status" value="1"/>
</dbReference>
<dbReference type="InterPro" id="IPR039425">
    <property type="entry name" value="RNA_pol_sigma-70-like"/>
</dbReference>
<dbReference type="SUPFAM" id="SSF88659">
    <property type="entry name" value="Sigma3 and sigma4 domains of RNA polymerase sigma factors"/>
    <property type="match status" value="1"/>
</dbReference>
<dbReference type="Pfam" id="PF04545">
    <property type="entry name" value="Sigma70_r4"/>
    <property type="match status" value="1"/>
</dbReference>
<dbReference type="GO" id="GO:0004518">
    <property type="term" value="F:nuclease activity"/>
    <property type="evidence" value="ECO:0007669"/>
    <property type="project" value="InterPro"/>
</dbReference>
<dbReference type="Gene3D" id="2.60.40.1080">
    <property type="match status" value="1"/>
</dbReference>
<evidence type="ECO:0000256" key="1">
    <source>
        <dbReference type="ARBA" id="ARBA00010641"/>
    </source>
</evidence>
<keyword evidence="3 6" id="KW-0731">Sigma factor</keyword>
<gene>
    <name evidence="9" type="ORF">A3F84_09275</name>
</gene>
<feature type="domain" description="BFN" evidence="8">
    <location>
        <begin position="403"/>
        <end position="549"/>
    </location>
</feature>
<dbReference type="PANTHER" id="PTHR43133:SF51">
    <property type="entry name" value="RNA POLYMERASE SIGMA FACTOR"/>
    <property type="match status" value="1"/>
</dbReference>
<dbReference type="Pfam" id="PF02577">
    <property type="entry name" value="BFN_dom"/>
    <property type="match status" value="2"/>
</dbReference>
<dbReference type="Pfam" id="PF04542">
    <property type="entry name" value="Sigma70_r2"/>
    <property type="match status" value="1"/>
</dbReference>
<dbReference type="InterPro" id="IPR014284">
    <property type="entry name" value="RNA_pol_sigma-70_dom"/>
</dbReference>
<evidence type="ECO:0000256" key="6">
    <source>
        <dbReference type="RuleBase" id="RU000716"/>
    </source>
</evidence>
<dbReference type="InterPro" id="IPR013325">
    <property type="entry name" value="RNA_pol_sigma_r2"/>
</dbReference>
<name>A0A1F6CZT4_HANXR</name>
<dbReference type="GO" id="GO:0016987">
    <property type="term" value="F:sigma factor activity"/>
    <property type="evidence" value="ECO:0007669"/>
    <property type="project" value="UniProtKB-KW"/>
</dbReference>
<evidence type="ECO:0000256" key="2">
    <source>
        <dbReference type="ARBA" id="ARBA00023015"/>
    </source>
</evidence>
<organism evidence="9 10">
    <name type="scientific">Handelsmanbacteria sp. (strain RIFCSPLOWO2_12_FULL_64_10)</name>
    <dbReference type="NCBI Taxonomy" id="1817868"/>
    <lineage>
        <taxon>Bacteria</taxon>
        <taxon>Candidatus Handelsmaniibacteriota</taxon>
    </lineage>
</organism>
<dbReference type="SUPFAM" id="SSF103256">
    <property type="entry name" value="Hypothetical protein TM0160"/>
    <property type="match status" value="2"/>
</dbReference>
<dbReference type="InterPro" id="IPR003729">
    <property type="entry name" value="Bi_nuclease_dom"/>
</dbReference>
<dbReference type="EMBL" id="MFKF01000105">
    <property type="protein sequence ID" value="OGG54342.1"/>
    <property type="molecule type" value="Genomic_DNA"/>
</dbReference>
<dbReference type="InterPro" id="IPR036104">
    <property type="entry name" value="BFN_sf"/>
</dbReference>
<dbReference type="Proteomes" id="UP000178606">
    <property type="component" value="Unassembled WGS sequence"/>
</dbReference>
<evidence type="ECO:0000256" key="7">
    <source>
        <dbReference type="SAM" id="MobiDB-lite"/>
    </source>
</evidence>
<dbReference type="PROSITE" id="PS01063">
    <property type="entry name" value="SIGMA70_ECF"/>
    <property type="match status" value="1"/>
</dbReference>
<proteinExistence type="inferred from homology"/>
<accession>A0A1F6CZT4</accession>
<evidence type="ECO:0000256" key="3">
    <source>
        <dbReference type="ARBA" id="ARBA00023082"/>
    </source>
</evidence>
<dbReference type="InterPro" id="IPR007627">
    <property type="entry name" value="RNA_pol_sigma70_r2"/>
</dbReference>
<dbReference type="InterPro" id="IPR013324">
    <property type="entry name" value="RNA_pol_sigma_r3/r4-like"/>
</dbReference>
<dbReference type="AlphaFoldDB" id="A0A1F6CZT4"/>
<evidence type="ECO:0000313" key="10">
    <source>
        <dbReference type="Proteomes" id="UP000178606"/>
    </source>
</evidence>
<feature type="compositionally biased region" description="Basic and acidic residues" evidence="7">
    <location>
        <begin position="551"/>
        <end position="566"/>
    </location>
</feature>
<comment type="caution">
    <text evidence="9">The sequence shown here is derived from an EMBL/GenBank/DDBJ whole genome shotgun (WGS) entry which is preliminary data.</text>
</comment>
<dbReference type="SUPFAM" id="SSF49373">
    <property type="entry name" value="Invasin/intimin cell-adhesion fragments"/>
    <property type="match status" value="1"/>
</dbReference>
<dbReference type="GO" id="GO:0003677">
    <property type="term" value="F:DNA binding"/>
    <property type="evidence" value="ECO:0007669"/>
    <property type="project" value="UniProtKB-KW"/>
</dbReference>
<feature type="domain" description="BFN" evidence="8">
    <location>
        <begin position="188"/>
        <end position="318"/>
    </location>
</feature>
<keyword evidence="4 6" id="KW-0238">DNA-binding</keyword>
<evidence type="ECO:0000256" key="4">
    <source>
        <dbReference type="ARBA" id="ARBA00023125"/>
    </source>
</evidence>
<evidence type="ECO:0000256" key="5">
    <source>
        <dbReference type="ARBA" id="ARBA00023163"/>
    </source>
</evidence>
<feature type="region of interest" description="Disordered" evidence="7">
    <location>
        <begin position="320"/>
        <end position="343"/>
    </location>
</feature>
<dbReference type="CDD" id="cd06171">
    <property type="entry name" value="Sigma70_r4"/>
    <property type="match status" value="1"/>
</dbReference>
<reference evidence="9 10" key="1">
    <citation type="journal article" date="2016" name="Nat. Commun.">
        <title>Thousands of microbial genomes shed light on interconnected biogeochemical processes in an aquifer system.</title>
        <authorList>
            <person name="Anantharaman K."/>
            <person name="Brown C.T."/>
            <person name="Hug L.A."/>
            <person name="Sharon I."/>
            <person name="Castelle C.J."/>
            <person name="Probst A.J."/>
            <person name="Thomas B.C."/>
            <person name="Singh A."/>
            <person name="Wilkins M.J."/>
            <person name="Karaoz U."/>
            <person name="Brodie E.L."/>
            <person name="Williams K.H."/>
            <person name="Hubbard S.S."/>
            <person name="Banfield J.F."/>
        </authorList>
    </citation>
    <scope>NUCLEOTIDE SEQUENCE [LARGE SCALE GENOMIC DNA]</scope>
    <source>
        <strain evidence="10">RIFCSPLOWO2_12_FULL_64_10</strain>
    </source>
</reference>
<dbReference type="PROSITE" id="PS51658">
    <property type="entry name" value="BFN"/>
    <property type="match status" value="2"/>
</dbReference>
<evidence type="ECO:0000313" key="9">
    <source>
        <dbReference type="EMBL" id="OGG54342.1"/>
    </source>
</evidence>
<dbReference type="InterPro" id="IPR008964">
    <property type="entry name" value="Invasin/intimin_cell_adhesion"/>
</dbReference>
<dbReference type="InterPro" id="IPR000838">
    <property type="entry name" value="RNA_pol_sigma70_ECF_CS"/>
</dbReference>
<dbReference type="PANTHER" id="PTHR43133">
    <property type="entry name" value="RNA POLYMERASE ECF-TYPE SIGMA FACTO"/>
    <property type="match status" value="1"/>
</dbReference>
<keyword evidence="2 6" id="KW-0805">Transcription regulation</keyword>
<feature type="region of interest" description="Disordered" evidence="7">
    <location>
        <begin position="548"/>
        <end position="568"/>
    </location>
</feature>
<protein>
    <recommendedName>
        <fullName evidence="6">RNA polymerase sigma factor</fullName>
    </recommendedName>
</protein>
<sequence>MNSDPDLIRRTLEGDTDAFGHLVDRYKDAVYGAAYARVGDFHDAQDVAQEAFIQAYRRLSSLREPDRFASWLYAIAVNVARDHLRRRREAQPIHEATPAPALDSGDEHARRALHRRIQQALTALSEIHRETVTLYYINGYTCDEVGGFLNVPSGTVKRRLSDARRQLRKEMFDMVRDMFDAHKLPPHFRKIVIKGTYPDPKSNTPLLLMQDDRRKRGFPVAIDAFQANAVCMHLYKSPPPRPITYDLFLKTCRAFDITLDGVGVRKGERGYRADLAFSRGKRSITLETDPGDAAALALRFNAPVYVDEDLLGETTLERLKASRQQETPQPPKTPQPPEAPKKPGELITVQVVEGSHWALIDLADDRLEKVQILVSMTPPPGSAFPKPPSDRTRAHRISDPKQLLLVRPGSVEPEPISKRPLVWLADKRKNRHLPIFIGLYEVKAIAAAAFPEALSMLSGDDKEVPKTAVDPGRAYDLFKTVLDAFEVVHERAIIDLLHESTFFAFNFFRRGKAVKRLDARPSDSIALSVRTGAKIYLHKDVMERAGVNKTRYQEKQKSEKKQERSVQHPYSLPIGDRVRFAVESSRKLAWKSSDPAIASVTSDGVVEGIKMGVVVITAA</sequence>
<dbReference type="GO" id="GO:0006352">
    <property type="term" value="P:DNA-templated transcription initiation"/>
    <property type="evidence" value="ECO:0007669"/>
    <property type="project" value="InterPro"/>
</dbReference>